<dbReference type="InterPro" id="IPR008928">
    <property type="entry name" value="6-hairpin_glycosidase_sf"/>
</dbReference>
<dbReference type="KEGG" id="grl:LPB144_08145"/>
<organism evidence="3 4">
    <name type="scientific">Christiangramia salexigens</name>
    <dbReference type="NCBI Taxonomy" id="1913577"/>
    <lineage>
        <taxon>Bacteria</taxon>
        <taxon>Pseudomonadati</taxon>
        <taxon>Bacteroidota</taxon>
        <taxon>Flavobacteriia</taxon>
        <taxon>Flavobacteriales</taxon>
        <taxon>Flavobacteriaceae</taxon>
        <taxon>Christiangramia</taxon>
    </lineage>
</organism>
<dbReference type="PANTHER" id="PTHR42899:SF1">
    <property type="entry name" value="SPERMATOGENESIS-ASSOCIATED PROTEIN 20"/>
    <property type="match status" value="1"/>
</dbReference>
<gene>
    <name evidence="3" type="ORF">LPB144_08145</name>
</gene>
<reference evidence="3 4" key="1">
    <citation type="submission" date="2016-11" db="EMBL/GenBank/DDBJ databases">
        <title>Gramella sp. LPB0144 isolated from marine environment.</title>
        <authorList>
            <person name="Kim E."/>
            <person name="Yi H."/>
        </authorList>
    </citation>
    <scope>NUCLEOTIDE SEQUENCE [LARGE SCALE GENOMIC DNA]</scope>
    <source>
        <strain evidence="3 4">LPB0144</strain>
    </source>
</reference>
<dbReference type="Gene3D" id="1.50.10.20">
    <property type="match status" value="1"/>
</dbReference>
<protein>
    <submittedName>
        <fullName evidence="3">Thioredoxin domain-containing protein</fullName>
    </submittedName>
</protein>
<dbReference type="InterPro" id="IPR024705">
    <property type="entry name" value="Ssp411"/>
</dbReference>
<dbReference type="Pfam" id="PF07944">
    <property type="entry name" value="Beta-AFase-like_GH127_cat"/>
    <property type="match status" value="1"/>
</dbReference>
<dbReference type="GO" id="GO:0005975">
    <property type="term" value="P:carbohydrate metabolic process"/>
    <property type="evidence" value="ECO:0007669"/>
    <property type="project" value="InterPro"/>
</dbReference>
<dbReference type="SUPFAM" id="SSF48208">
    <property type="entry name" value="Six-hairpin glycosidases"/>
    <property type="match status" value="1"/>
</dbReference>
<dbReference type="InterPro" id="IPR012878">
    <property type="entry name" value="Beta-AFase-like_GH127_cat"/>
</dbReference>
<dbReference type="InterPro" id="IPR004879">
    <property type="entry name" value="Ssp411-like_TRX"/>
</dbReference>
<dbReference type="AlphaFoldDB" id="A0A1L3J5G5"/>
<proteinExistence type="predicted"/>
<dbReference type="Proteomes" id="UP000182510">
    <property type="component" value="Chromosome"/>
</dbReference>
<dbReference type="Pfam" id="PF03190">
    <property type="entry name" value="Thioredox_DsbH"/>
    <property type="match status" value="1"/>
</dbReference>
<dbReference type="STRING" id="1913577.LPB144_08145"/>
<dbReference type="RefSeq" id="WP_072553023.1">
    <property type="nucleotide sequence ID" value="NZ_CP018153.1"/>
</dbReference>
<evidence type="ECO:0000259" key="1">
    <source>
        <dbReference type="Pfam" id="PF03190"/>
    </source>
</evidence>
<evidence type="ECO:0000259" key="2">
    <source>
        <dbReference type="Pfam" id="PF07944"/>
    </source>
</evidence>
<dbReference type="PIRSF" id="PIRSF006402">
    <property type="entry name" value="UCP006402_thioredoxin"/>
    <property type="match status" value="1"/>
</dbReference>
<evidence type="ECO:0000313" key="4">
    <source>
        <dbReference type="Proteomes" id="UP000182510"/>
    </source>
</evidence>
<accession>A0A1L3J5G5</accession>
<dbReference type="OrthoDB" id="9762614at2"/>
<dbReference type="InterPro" id="IPR012341">
    <property type="entry name" value="6hp_glycosidase-like_sf"/>
</dbReference>
<evidence type="ECO:0000313" key="3">
    <source>
        <dbReference type="EMBL" id="APG60377.1"/>
    </source>
</evidence>
<dbReference type="Gene3D" id="3.40.30.10">
    <property type="entry name" value="Glutaredoxin"/>
    <property type="match status" value="1"/>
</dbReference>
<sequence>MNKKEQHHTNDLIHETSPYLLQHAHNPVNWQAWKDEVLEQANDDDKLLLISVGYSACHWCHVMEHESFEDEEVAEIMNSNYTCIKVDREERPDVDQVYMNAVQIMTGMGGWPMNVVALPDGRPVWGGTYFKKDQWKEALTQIAKLYRTNREKMYEYAGKLEEGLSQAQIIKPNEEDDEIHKDFFLPVIEKWKRSIDLRNGGNKSAPKFMLPNNYEFLLRYAFQTSDKDLKNYSLHTLDKISWGGVYDPVGGGFSRYSVDERWHVPHFEKMLYDNAQLVELYSKAYRLTKNPWYKEVVEDSLKFIRREMTDKSGAFYSALDADSEEKSAKKSEGAYYIWTKQELSEIIEDDYELFKSFYNINSYGKWEEDKYVLIRTESLESIAIKHNISLKDLNNKKKNWNNKLFIERNKRQRPGLDNKSLTSWNAMMISGYTEAYNSFGKEEYLQVAIKNAEFICSKQLRDNHSLFHSYKNGKSSINAYLEDYAFCIKAFLDLYRSSFDKSYLKLAQNLIDKVQTEFYDEKSGLFFFTSIKDRPLITKTIEYNDNVIPASNSVMARNLLRLGKLTGKMELVKQAKKMLTSIMDRIPEYPQGFSNWLMLLMDFSFPHYEIAVTGKNYKEIISFFNEHYLPNTVMAASAGPDNLFLLDKRYKKDEDLIYICQEGNCQLPQHSKTDALALVEQV</sequence>
<dbReference type="InterPro" id="IPR036249">
    <property type="entry name" value="Thioredoxin-like_sf"/>
</dbReference>
<feature type="domain" description="Spermatogenesis-associated protein 20-like TRX" evidence="1">
    <location>
        <begin position="9"/>
        <end position="163"/>
    </location>
</feature>
<keyword evidence="4" id="KW-1185">Reference proteome</keyword>
<dbReference type="PANTHER" id="PTHR42899">
    <property type="entry name" value="SPERMATOGENESIS-ASSOCIATED PROTEIN 20"/>
    <property type="match status" value="1"/>
</dbReference>
<dbReference type="EMBL" id="CP018153">
    <property type="protein sequence ID" value="APG60377.1"/>
    <property type="molecule type" value="Genomic_DNA"/>
</dbReference>
<dbReference type="Gene3D" id="1.50.10.10">
    <property type="match status" value="1"/>
</dbReference>
<name>A0A1L3J5G5_9FLAO</name>
<feature type="domain" description="Non-reducing end beta-L-arabinofuranosidase-like GH127 catalytic" evidence="2">
    <location>
        <begin position="420"/>
        <end position="522"/>
    </location>
</feature>
<dbReference type="CDD" id="cd02955">
    <property type="entry name" value="SSP411"/>
    <property type="match status" value="1"/>
</dbReference>
<dbReference type="SUPFAM" id="SSF52833">
    <property type="entry name" value="Thioredoxin-like"/>
    <property type="match status" value="1"/>
</dbReference>